<dbReference type="InterPro" id="IPR010281">
    <property type="entry name" value="DUF885"/>
</dbReference>
<keyword evidence="2" id="KW-1185">Reference proteome</keyword>
<dbReference type="AlphaFoldDB" id="A0A0D0ISW3"/>
<gene>
    <name evidence="1" type="ORF">SD72_08840</name>
</gene>
<reference evidence="1 2" key="1">
    <citation type="submission" date="2015-01" db="EMBL/GenBank/DDBJ databases">
        <title>Draft genome sequence of Leucobacter komagatae strain VKM ST2845.</title>
        <authorList>
            <person name="Karlyshev A.V."/>
            <person name="Kudryashova E.B."/>
        </authorList>
    </citation>
    <scope>NUCLEOTIDE SEQUENCE [LARGE SCALE GENOMIC DNA]</scope>
    <source>
        <strain evidence="1 2">VKM ST2845</strain>
    </source>
</reference>
<organism evidence="1 2">
    <name type="scientific">Leucobacter komagatae</name>
    <dbReference type="NCBI Taxonomy" id="55969"/>
    <lineage>
        <taxon>Bacteria</taxon>
        <taxon>Bacillati</taxon>
        <taxon>Actinomycetota</taxon>
        <taxon>Actinomycetes</taxon>
        <taxon>Micrococcales</taxon>
        <taxon>Microbacteriaceae</taxon>
        <taxon>Leucobacter</taxon>
    </lineage>
</organism>
<evidence type="ECO:0000313" key="2">
    <source>
        <dbReference type="Proteomes" id="UP000032120"/>
    </source>
</evidence>
<dbReference type="Pfam" id="PF05960">
    <property type="entry name" value="DUF885"/>
    <property type="match status" value="1"/>
</dbReference>
<comment type="caution">
    <text evidence="1">The sequence shown here is derived from an EMBL/GenBank/DDBJ whole genome shotgun (WGS) entry which is preliminary data.</text>
</comment>
<accession>A0A0D0ISW3</accession>
<evidence type="ECO:0008006" key="3">
    <source>
        <dbReference type="Google" id="ProtNLM"/>
    </source>
</evidence>
<evidence type="ECO:0000313" key="1">
    <source>
        <dbReference type="EMBL" id="KIP52528.1"/>
    </source>
</evidence>
<name>A0A0D0ISW3_9MICO</name>
<dbReference type="PANTHER" id="PTHR33361:SF2">
    <property type="entry name" value="DUF885 DOMAIN-CONTAINING PROTEIN"/>
    <property type="match status" value="1"/>
</dbReference>
<dbReference type="PANTHER" id="PTHR33361">
    <property type="entry name" value="GLR0591 PROTEIN"/>
    <property type="match status" value="1"/>
</dbReference>
<dbReference type="EMBL" id="JXSQ01000010">
    <property type="protein sequence ID" value="KIP52528.1"/>
    <property type="molecule type" value="Genomic_DNA"/>
</dbReference>
<sequence>MDALAERWLDTEVRLDPVLGTKLGRESSALTFGDYSPEGIAAGNAAARGVLSELTQLAPQDAVDEVTVRELTERLTLRFDRAAAGLELRDLTVLETPAQLIRQAFDLMPRETEADWHAVASRLAEVPRALAGYRETLRLGAATGTTPARRQLLAVASQAERFAADYFPALAGAAKLREPLARDLGRGAQLASAAYAELASFLRDELAPIATTQDAVGREHYALASREFLGSEIDLDECYEWGVSELARIDAEQRRTAREISPGGSVAEAVAILDADPDRLIHGETALQHWLQERSDEAITALAGRVFTIPDALRRLECRIAPTREGGIYYTSPSEDFARPGRMWWTVPAGVTEFRKWRELTTVYHEGVPGHHLQLGGAVAMRGTLNAWRRTRAGTSGHLEGWALYAERLMEELGFLEDPAARLGMLDAQRLRAARVVVDIGVHLGKRMPNGERFTAAGALAFMIDNVTMREEALRFEVLRYLGWPGQAISYKVGERAWLELREDAERRSGFDLRAFHSAALSMGTLGLDTLRWAMRR</sequence>
<proteinExistence type="predicted"/>
<protein>
    <recommendedName>
        <fullName evidence="3">DUF885 domain-containing protein</fullName>
    </recommendedName>
</protein>
<dbReference type="Proteomes" id="UP000032120">
    <property type="component" value="Unassembled WGS sequence"/>
</dbReference>